<dbReference type="EMBL" id="ADLK01000019">
    <property type="protein sequence ID" value="KMW20035.1"/>
    <property type="molecule type" value="Genomic_DNA"/>
</dbReference>
<dbReference type="Proteomes" id="UP000037392">
    <property type="component" value="Unassembled WGS sequence"/>
</dbReference>
<gene>
    <name evidence="1" type="ORF">HMPREF9470_02050</name>
</gene>
<proteinExistence type="predicted"/>
<dbReference type="GeneID" id="93162013"/>
<accession>A0A0J9EVY4</accession>
<dbReference type="RefSeq" id="WP_007860389.1">
    <property type="nucleotide sequence ID" value="NZ_KQ235877.1"/>
</dbReference>
<reference evidence="1 2" key="1">
    <citation type="submission" date="2011-04" db="EMBL/GenBank/DDBJ databases">
        <title>The Genome Sequence of Clostridium citroniae WAL-19142.</title>
        <authorList>
            <consortium name="The Broad Institute Genome Sequencing Platform"/>
            <person name="Earl A."/>
            <person name="Ward D."/>
            <person name="Feldgarden M."/>
            <person name="Gevers D."/>
            <person name="Warren Y.A."/>
            <person name="Tyrrell K.L."/>
            <person name="Citron D.M."/>
            <person name="Goldstein E.J."/>
            <person name="Daigneault M."/>
            <person name="Allen-Vercoe E."/>
            <person name="Young S.K."/>
            <person name="Zeng Q."/>
            <person name="Gargeya S."/>
            <person name="Fitzgerald M."/>
            <person name="Haas B."/>
            <person name="Abouelleil A."/>
            <person name="Alvarado L."/>
            <person name="Arachchi H.M."/>
            <person name="Berlin A."/>
            <person name="Brown A."/>
            <person name="Chapman S.B."/>
            <person name="Chen Z."/>
            <person name="Dunbar C."/>
            <person name="Freedman E."/>
            <person name="Gearin G."/>
            <person name="Gellesch M."/>
            <person name="Goldberg J."/>
            <person name="Griggs A."/>
            <person name="Gujja S."/>
            <person name="Heilman E.R."/>
            <person name="Heiman D."/>
            <person name="Howarth C."/>
            <person name="Larson L."/>
            <person name="Lui A."/>
            <person name="MacDonald P.J."/>
            <person name="Mehta T."/>
            <person name="Montmayeur A."/>
            <person name="Murphy C."/>
            <person name="Neiman D."/>
            <person name="Pearson M."/>
            <person name="Priest M."/>
            <person name="Roberts A."/>
            <person name="Saif S."/>
            <person name="Shea T."/>
            <person name="Shenoy N."/>
            <person name="Sisk P."/>
            <person name="Stolte C."/>
            <person name="Sykes S."/>
            <person name="White J."/>
            <person name="Yandava C."/>
            <person name="Wortman J."/>
            <person name="Nusbaum C."/>
            <person name="Birren B."/>
        </authorList>
    </citation>
    <scope>NUCLEOTIDE SEQUENCE [LARGE SCALE GENOMIC DNA]</scope>
    <source>
        <strain evidence="1 2">WAL-19142</strain>
    </source>
</reference>
<organism evidence="1 2">
    <name type="scientific">[Clostridium] citroniae WAL-19142</name>
    <dbReference type="NCBI Taxonomy" id="742734"/>
    <lineage>
        <taxon>Bacteria</taxon>
        <taxon>Bacillati</taxon>
        <taxon>Bacillota</taxon>
        <taxon>Clostridia</taxon>
        <taxon>Lachnospirales</taxon>
        <taxon>Lachnospiraceae</taxon>
        <taxon>Enterocloster</taxon>
    </lineage>
</organism>
<sequence length="163" mass="18277">MNYENLISVTGVITDITNYNNDCCSQFITITVDGQQINIIMTQDTFVVDTMRIMPGMRIAAFYDSTRPVPLIYPPQYRADMIAVLRPEEDITLAYFDSSLTAIDNSLQLNLYQSTIISTLNGQAYLCPPGDHYLMVYYAATTKSIPPQTAPNRIIVLCQTTTP</sequence>
<evidence type="ECO:0000313" key="2">
    <source>
        <dbReference type="Proteomes" id="UP000037392"/>
    </source>
</evidence>
<dbReference type="AlphaFoldDB" id="A0A0J9EVY4"/>
<comment type="caution">
    <text evidence="1">The sequence shown here is derived from an EMBL/GenBank/DDBJ whole genome shotgun (WGS) entry which is preliminary data.</text>
</comment>
<dbReference type="OrthoDB" id="1684927at2"/>
<evidence type="ECO:0000313" key="1">
    <source>
        <dbReference type="EMBL" id="KMW20035.1"/>
    </source>
</evidence>
<name>A0A0J9EVY4_9FIRM</name>
<dbReference type="PATRIC" id="fig|742734.4.peg.2198"/>
<protein>
    <submittedName>
        <fullName evidence="1">Uncharacterized protein</fullName>
    </submittedName>
</protein>